<organism evidence="1 2">
    <name type="scientific">Paramuricea clavata</name>
    <name type="common">Red gorgonian</name>
    <name type="synonym">Violescent sea-whip</name>
    <dbReference type="NCBI Taxonomy" id="317549"/>
    <lineage>
        <taxon>Eukaryota</taxon>
        <taxon>Metazoa</taxon>
        <taxon>Cnidaria</taxon>
        <taxon>Anthozoa</taxon>
        <taxon>Octocorallia</taxon>
        <taxon>Malacalcyonacea</taxon>
        <taxon>Plexauridae</taxon>
        <taxon>Paramuricea</taxon>
    </lineage>
</organism>
<name>A0A6S7GCA4_PARCT</name>
<accession>A0A6S7GCA4</accession>
<dbReference type="Proteomes" id="UP001152795">
    <property type="component" value="Unassembled WGS sequence"/>
</dbReference>
<evidence type="ECO:0000313" key="1">
    <source>
        <dbReference type="EMBL" id="CAB3986216.1"/>
    </source>
</evidence>
<protein>
    <submittedName>
        <fullName evidence="1">Uncharacterized protein</fullName>
    </submittedName>
</protein>
<sequence>MSTEKTKEVCGGVVKAHSLINKSPMQHAADLQMLEEKSEFKSAFCDKQVEYVHVDGGSVEALSNKEIYAFAARIPSEQDKKAFSAMDVTDGSTEPATVGFLNTNTETLSEMGRRPCYTKQGLDKEQLAKKLELAMDVYIKKVNGTPLMLVKVAKTSKVAHLSRWQENREAGPERERCDTVQLL</sequence>
<dbReference type="EMBL" id="CACRXK020000980">
    <property type="protein sequence ID" value="CAB3986216.1"/>
    <property type="molecule type" value="Genomic_DNA"/>
</dbReference>
<proteinExistence type="predicted"/>
<reference evidence="1" key="1">
    <citation type="submission" date="2020-04" db="EMBL/GenBank/DDBJ databases">
        <authorList>
            <person name="Alioto T."/>
            <person name="Alioto T."/>
            <person name="Gomez Garrido J."/>
        </authorList>
    </citation>
    <scope>NUCLEOTIDE SEQUENCE</scope>
    <source>
        <strain evidence="1">A484AB</strain>
    </source>
</reference>
<comment type="caution">
    <text evidence="1">The sequence shown here is derived from an EMBL/GenBank/DDBJ whole genome shotgun (WGS) entry which is preliminary data.</text>
</comment>
<dbReference type="AlphaFoldDB" id="A0A6S7GCA4"/>
<evidence type="ECO:0000313" key="2">
    <source>
        <dbReference type="Proteomes" id="UP001152795"/>
    </source>
</evidence>
<keyword evidence="2" id="KW-1185">Reference proteome</keyword>
<gene>
    <name evidence="1" type="ORF">PACLA_8A064474</name>
</gene>